<dbReference type="Proteomes" id="UP001367508">
    <property type="component" value="Unassembled WGS sequence"/>
</dbReference>
<comment type="caution">
    <text evidence="2">The sequence shown here is derived from an EMBL/GenBank/DDBJ whole genome shotgun (WGS) entry which is preliminary data.</text>
</comment>
<evidence type="ECO:0000256" key="1">
    <source>
        <dbReference type="SAM" id="MobiDB-lite"/>
    </source>
</evidence>
<protein>
    <submittedName>
        <fullName evidence="2">Uncharacterized protein</fullName>
    </submittedName>
</protein>
<proteinExistence type="predicted"/>
<dbReference type="AlphaFoldDB" id="A0AAN9KWS6"/>
<reference evidence="2 3" key="1">
    <citation type="submission" date="2024-01" db="EMBL/GenBank/DDBJ databases">
        <title>The genomes of 5 underutilized Papilionoideae crops provide insights into root nodulation and disease resistanc.</title>
        <authorList>
            <person name="Jiang F."/>
        </authorList>
    </citation>
    <scope>NUCLEOTIDE SEQUENCE [LARGE SCALE GENOMIC DNA]</scope>
    <source>
        <strain evidence="2">LVBAO_FW01</strain>
        <tissue evidence="2">Leaves</tissue>
    </source>
</reference>
<accession>A0AAN9KWS6</accession>
<keyword evidence="3" id="KW-1185">Reference proteome</keyword>
<name>A0AAN9KWS6_CANGL</name>
<organism evidence="2 3">
    <name type="scientific">Canavalia gladiata</name>
    <name type="common">Sword bean</name>
    <name type="synonym">Dolichos gladiatus</name>
    <dbReference type="NCBI Taxonomy" id="3824"/>
    <lineage>
        <taxon>Eukaryota</taxon>
        <taxon>Viridiplantae</taxon>
        <taxon>Streptophyta</taxon>
        <taxon>Embryophyta</taxon>
        <taxon>Tracheophyta</taxon>
        <taxon>Spermatophyta</taxon>
        <taxon>Magnoliopsida</taxon>
        <taxon>eudicotyledons</taxon>
        <taxon>Gunneridae</taxon>
        <taxon>Pentapetalae</taxon>
        <taxon>rosids</taxon>
        <taxon>fabids</taxon>
        <taxon>Fabales</taxon>
        <taxon>Fabaceae</taxon>
        <taxon>Papilionoideae</taxon>
        <taxon>50 kb inversion clade</taxon>
        <taxon>NPAAA clade</taxon>
        <taxon>indigoferoid/millettioid clade</taxon>
        <taxon>Phaseoleae</taxon>
        <taxon>Canavalia</taxon>
    </lineage>
</organism>
<feature type="region of interest" description="Disordered" evidence="1">
    <location>
        <begin position="96"/>
        <end position="117"/>
    </location>
</feature>
<sequence>MRELSQTSGYPEGIIEEAGSCSQCLWGWNHLNCYKTDQQVVIKAFESRNGEFNIITNAQKLEEHGVESEATQVKFIEGGTNVQCLKSDKRVTPSGFSAETIWNKEEKRKSRRRNSYT</sequence>
<dbReference type="EMBL" id="JAYMYQ010000006">
    <property type="protein sequence ID" value="KAK7325330.1"/>
    <property type="molecule type" value="Genomic_DNA"/>
</dbReference>
<evidence type="ECO:0000313" key="2">
    <source>
        <dbReference type="EMBL" id="KAK7325330.1"/>
    </source>
</evidence>
<gene>
    <name evidence="2" type="ORF">VNO77_29492</name>
</gene>
<evidence type="ECO:0000313" key="3">
    <source>
        <dbReference type="Proteomes" id="UP001367508"/>
    </source>
</evidence>